<dbReference type="InterPro" id="IPR052096">
    <property type="entry name" value="Endocannabinoid_amidase"/>
</dbReference>
<reference evidence="5" key="1">
    <citation type="submission" date="2020-10" db="EMBL/GenBank/DDBJ databases">
        <authorList>
            <person name="Kikuchi T."/>
        </authorList>
    </citation>
    <scope>NUCLEOTIDE SEQUENCE</scope>
    <source>
        <strain evidence="5">NKZ352</strain>
    </source>
</reference>
<feature type="active site" description="Charge relay system" evidence="3">
    <location>
        <position position="135"/>
    </location>
</feature>
<dbReference type="Pfam" id="PF01425">
    <property type="entry name" value="Amidase"/>
    <property type="match status" value="1"/>
</dbReference>
<dbReference type="PROSITE" id="PS00571">
    <property type="entry name" value="AMIDASES"/>
    <property type="match status" value="1"/>
</dbReference>
<evidence type="ECO:0000259" key="4">
    <source>
        <dbReference type="Pfam" id="PF01425"/>
    </source>
</evidence>
<accession>A0A8S1HYB6</accession>
<dbReference type="InterPro" id="IPR036928">
    <property type="entry name" value="AS_sf"/>
</dbReference>
<evidence type="ECO:0000256" key="2">
    <source>
        <dbReference type="ARBA" id="ARBA00022801"/>
    </source>
</evidence>
<evidence type="ECO:0000256" key="3">
    <source>
        <dbReference type="PIRSR" id="PIRSR001221-1"/>
    </source>
</evidence>
<dbReference type="Proteomes" id="UP000835052">
    <property type="component" value="Unassembled WGS sequence"/>
</dbReference>
<dbReference type="SUPFAM" id="SSF75304">
    <property type="entry name" value="Amidase signature (AS) enzymes"/>
    <property type="match status" value="1"/>
</dbReference>
<gene>
    <name evidence="5" type="ORF">CAUJ_LOCUS14069</name>
</gene>
<comment type="similarity">
    <text evidence="1">Belongs to the amidase family.</text>
</comment>
<dbReference type="PANTHER" id="PTHR45847">
    <property type="entry name" value="FATTY ACID AMIDE HYDROLASE"/>
    <property type="match status" value="1"/>
</dbReference>
<evidence type="ECO:0000313" key="5">
    <source>
        <dbReference type="EMBL" id="CAD6198163.1"/>
    </source>
</evidence>
<dbReference type="PANTHER" id="PTHR45847:SF6">
    <property type="entry name" value="FATTY ACID AMIDE HYDROLASE"/>
    <property type="match status" value="1"/>
</dbReference>
<dbReference type="PIRSF" id="PIRSF001221">
    <property type="entry name" value="Amidase_fungi"/>
    <property type="match status" value="1"/>
</dbReference>
<comment type="caution">
    <text evidence="5">The sequence shown here is derived from an EMBL/GenBank/DDBJ whole genome shotgun (WGS) entry which is preliminary data.</text>
</comment>
<dbReference type="EMBL" id="CAJGYM010000116">
    <property type="protein sequence ID" value="CAD6198163.1"/>
    <property type="molecule type" value="Genomic_DNA"/>
</dbReference>
<dbReference type="Gene3D" id="3.90.1300.10">
    <property type="entry name" value="Amidase signature (AS) domain"/>
    <property type="match status" value="1"/>
</dbReference>
<dbReference type="GO" id="GO:0009062">
    <property type="term" value="P:fatty acid catabolic process"/>
    <property type="evidence" value="ECO:0007669"/>
    <property type="project" value="TreeGrafter"/>
</dbReference>
<keyword evidence="2" id="KW-0378">Hydrolase</keyword>
<proteinExistence type="inferred from homology"/>
<dbReference type="OrthoDB" id="6428749at2759"/>
<evidence type="ECO:0000313" key="6">
    <source>
        <dbReference type="Proteomes" id="UP000835052"/>
    </source>
</evidence>
<keyword evidence="6" id="KW-1185">Reference proteome</keyword>
<feature type="active site" description="Charge relay system" evidence="3">
    <location>
        <position position="210"/>
    </location>
</feature>
<protein>
    <recommendedName>
        <fullName evidence="4">Amidase domain-containing protein</fullName>
    </recommendedName>
</protein>
<sequence>MGNLQPWGVRSEYRRALDRFKEKREAGFKDFRQRVEEFKLSNGDGFPESAESIEERLTEIVSLTFFELREKLQSDELNAVTVLTAYVKKALEVNDRINCCTEVLSEAFDMAEAADEKWAKSTRKPPLYGIPFSVKSNFYMKNYDCTVGVAKLLDDPKTENCPFIEHLINLGGIPFVLTNVPQGLLSYVCSNTVYGTTLNPLDLTRVPGGSSGGEAALLAGGGSVFGTGSDLAGSLRIPASMCGLTTLKPTQDRFVVNKIHAGMPGRGRLGLSFGFFTRTVEEQIFLLSLIVGDEAYRQLVPQSPPAPLSLEKTRLKRPIVFGYYDFDGFCPPVPSHKRVVLETVERLKSHGHVVVKFVVPEHELAAKLFYKNIMLDNGAYMRGVYENEDIDSNMTQFVTLLKTPRILRWIASKLLAPFSSQMSLISASYMGDLEDVRYTQELTDNYRETFIDYWKTLGIDALICPAFIVPAVPHRFPAKVTTAGFATGLFNLLDFPAGVVPTGTVTKQDDVDLLDERKFPIARNPILKMQRDAATTSVGLPCSVQCVALPFEEELCLHAMQCVENLWKSV</sequence>
<dbReference type="GO" id="GO:0004040">
    <property type="term" value="F:amidase activity"/>
    <property type="evidence" value="ECO:0007669"/>
    <property type="project" value="TreeGrafter"/>
</dbReference>
<dbReference type="AlphaFoldDB" id="A0A8S1HYB6"/>
<dbReference type="InterPro" id="IPR020556">
    <property type="entry name" value="Amidase_CS"/>
</dbReference>
<feature type="active site" description="Acyl-ester intermediate" evidence="3">
    <location>
        <position position="234"/>
    </location>
</feature>
<evidence type="ECO:0000256" key="1">
    <source>
        <dbReference type="ARBA" id="ARBA00009199"/>
    </source>
</evidence>
<dbReference type="InterPro" id="IPR023631">
    <property type="entry name" value="Amidase_dom"/>
</dbReference>
<dbReference type="GO" id="GO:0017064">
    <property type="term" value="F:fatty acid amide hydrolase activity"/>
    <property type="evidence" value="ECO:0007669"/>
    <property type="project" value="TreeGrafter"/>
</dbReference>
<name>A0A8S1HYB6_9PELO</name>
<dbReference type="FunFam" id="3.90.1300.10:FF:000003">
    <property type="entry name" value="Amidase signature enzyme"/>
    <property type="match status" value="1"/>
</dbReference>
<feature type="domain" description="Amidase" evidence="4">
    <location>
        <begin position="82"/>
        <end position="557"/>
    </location>
</feature>
<organism evidence="5 6">
    <name type="scientific">Caenorhabditis auriculariae</name>
    <dbReference type="NCBI Taxonomy" id="2777116"/>
    <lineage>
        <taxon>Eukaryota</taxon>
        <taxon>Metazoa</taxon>
        <taxon>Ecdysozoa</taxon>
        <taxon>Nematoda</taxon>
        <taxon>Chromadorea</taxon>
        <taxon>Rhabditida</taxon>
        <taxon>Rhabditina</taxon>
        <taxon>Rhabditomorpha</taxon>
        <taxon>Rhabditoidea</taxon>
        <taxon>Rhabditidae</taxon>
        <taxon>Peloderinae</taxon>
        <taxon>Caenorhabditis</taxon>
    </lineage>
</organism>